<keyword evidence="1" id="KW-0862">Zinc</keyword>
<feature type="region of interest" description="Disordered" evidence="2">
    <location>
        <begin position="76"/>
        <end position="96"/>
    </location>
</feature>
<dbReference type="EMBL" id="BTRK01000005">
    <property type="protein sequence ID" value="GMR52244.1"/>
    <property type="molecule type" value="Genomic_DNA"/>
</dbReference>
<name>A0AAN5I5J4_9BILA</name>
<dbReference type="PROSITE" id="PS50157">
    <property type="entry name" value="ZINC_FINGER_C2H2_2"/>
    <property type="match status" value="1"/>
</dbReference>
<keyword evidence="5" id="KW-1185">Reference proteome</keyword>
<feature type="region of interest" description="Disordered" evidence="2">
    <location>
        <begin position="31"/>
        <end position="55"/>
    </location>
</feature>
<evidence type="ECO:0000256" key="2">
    <source>
        <dbReference type="SAM" id="MobiDB-lite"/>
    </source>
</evidence>
<evidence type="ECO:0000256" key="1">
    <source>
        <dbReference type="PROSITE-ProRule" id="PRU00042"/>
    </source>
</evidence>
<organism evidence="4 5">
    <name type="scientific">Pristionchus mayeri</name>
    <dbReference type="NCBI Taxonomy" id="1317129"/>
    <lineage>
        <taxon>Eukaryota</taxon>
        <taxon>Metazoa</taxon>
        <taxon>Ecdysozoa</taxon>
        <taxon>Nematoda</taxon>
        <taxon>Chromadorea</taxon>
        <taxon>Rhabditida</taxon>
        <taxon>Rhabditina</taxon>
        <taxon>Diplogasteromorpha</taxon>
        <taxon>Diplogasteroidea</taxon>
        <taxon>Neodiplogasteridae</taxon>
        <taxon>Pristionchus</taxon>
    </lineage>
</organism>
<keyword evidence="1" id="KW-0479">Metal-binding</keyword>
<evidence type="ECO:0000259" key="3">
    <source>
        <dbReference type="PROSITE" id="PS50157"/>
    </source>
</evidence>
<dbReference type="Proteomes" id="UP001328107">
    <property type="component" value="Unassembled WGS sequence"/>
</dbReference>
<accession>A0AAN5I5J4</accession>
<gene>
    <name evidence="4" type="ORF">PMAYCL1PPCAC_22439</name>
</gene>
<proteinExistence type="predicted"/>
<feature type="non-terminal residue" evidence="4">
    <location>
        <position position="1"/>
    </location>
</feature>
<evidence type="ECO:0000313" key="4">
    <source>
        <dbReference type="EMBL" id="GMR52244.1"/>
    </source>
</evidence>
<sequence>LQPYACRTCGETFNYKLDLYCHLFNNKGHVDHDQRSASDGSSVNEANRLNSNGLNKMEFGAVEEVKDTEQQSCELFENPVKEEEMDEDEPGPSSAS</sequence>
<dbReference type="GO" id="GO:0008270">
    <property type="term" value="F:zinc ion binding"/>
    <property type="evidence" value="ECO:0007669"/>
    <property type="project" value="UniProtKB-KW"/>
</dbReference>
<comment type="caution">
    <text evidence="4">The sequence shown here is derived from an EMBL/GenBank/DDBJ whole genome shotgun (WGS) entry which is preliminary data.</text>
</comment>
<protein>
    <recommendedName>
        <fullName evidence="3">C2H2-type domain-containing protein</fullName>
    </recommendedName>
</protein>
<feature type="domain" description="C2H2-type" evidence="3">
    <location>
        <begin position="4"/>
        <end position="34"/>
    </location>
</feature>
<dbReference type="InterPro" id="IPR013087">
    <property type="entry name" value="Znf_C2H2_type"/>
</dbReference>
<feature type="compositionally biased region" description="Polar residues" evidence="2">
    <location>
        <begin position="37"/>
        <end position="54"/>
    </location>
</feature>
<evidence type="ECO:0000313" key="5">
    <source>
        <dbReference type="Proteomes" id="UP001328107"/>
    </source>
</evidence>
<keyword evidence="1" id="KW-0863">Zinc-finger</keyword>
<reference evidence="5" key="1">
    <citation type="submission" date="2022-10" db="EMBL/GenBank/DDBJ databases">
        <title>Genome assembly of Pristionchus species.</title>
        <authorList>
            <person name="Yoshida K."/>
            <person name="Sommer R.J."/>
        </authorList>
    </citation>
    <scope>NUCLEOTIDE SEQUENCE [LARGE SCALE GENOMIC DNA]</scope>
    <source>
        <strain evidence="5">RS5460</strain>
    </source>
</reference>
<dbReference type="AlphaFoldDB" id="A0AAN5I5J4"/>